<sequence>MAESETATEALMTETIQPRVEIDTSPPFESVKEAVSLFSRGRAWIPSNMLPPEVDHLNKDIFDVNKMEEHTAQLERVLINRERETLDVLKELEETKHLVEDMKLNLAHGDLLRASPNVKPESELSAPNIVLTDLDHARVSLHKTWIDLAVIRASAESLNKKMKIEAGLLQTNNGNKIPDNLGLFSFEEDQNLSREMPQICHPEKVIDSGIGKARLVQHSQFNFETEQFKKMVEASRYETMKAMSEIERTKVCIRMAELRLDAARKIEEAAKAVEAIALAERQLKSEVLSPNHLQQQDVTLSFEEYNALILKAKQAELMFNTDYVSGNSSHKTKRATQFSEAGFRKREQKTTFKRNSLEAFFGNDGIFRREDLEGSTYNNLQDSRFSSATPKFQNMHQSVGQKDSCLLNGTESGTVEEKTVPVCQSTISFGDILRRKLILQDDFMLRNHAEYQDERQQVSQSEIIRKQSGLIFHHTKSTTDERKDKHYFEQKKKFGFIHVVLPKHRKKTQS</sequence>
<evidence type="ECO:0000256" key="2">
    <source>
        <dbReference type="ARBA" id="ARBA00023054"/>
    </source>
</evidence>
<dbReference type="Proteomes" id="UP001454036">
    <property type="component" value="Unassembled WGS sequence"/>
</dbReference>
<gene>
    <name evidence="3" type="ORF">LIER_36922</name>
</gene>
<evidence type="ECO:0000313" key="3">
    <source>
        <dbReference type="EMBL" id="GAA0149388.1"/>
    </source>
</evidence>
<evidence type="ECO:0008006" key="5">
    <source>
        <dbReference type="Google" id="ProtNLM"/>
    </source>
</evidence>
<comment type="caution">
    <text evidence="3">The sequence shown here is derived from an EMBL/GenBank/DDBJ whole genome shotgun (WGS) entry which is preliminary data.</text>
</comment>
<dbReference type="EMBL" id="BAABME010017252">
    <property type="protein sequence ID" value="GAA0149388.1"/>
    <property type="molecule type" value="Genomic_DNA"/>
</dbReference>
<dbReference type="GO" id="GO:0009904">
    <property type="term" value="P:chloroplast accumulation movement"/>
    <property type="evidence" value="ECO:0007669"/>
    <property type="project" value="TreeGrafter"/>
</dbReference>
<dbReference type="AlphaFoldDB" id="A0AAV3PGU3"/>
<reference evidence="3 4" key="1">
    <citation type="submission" date="2024-01" db="EMBL/GenBank/DDBJ databases">
        <title>The complete chloroplast genome sequence of Lithospermum erythrorhizon: insights into the phylogenetic relationship among Boraginaceae species and the maternal lineages of purple gromwells.</title>
        <authorList>
            <person name="Okada T."/>
            <person name="Watanabe K."/>
        </authorList>
    </citation>
    <scope>NUCLEOTIDE SEQUENCE [LARGE SCALE GENOMIC DNA]</scope>
</reference>
<comment type="similarity">
    <text evidence="1">Belongs to the WEB family.</text>
</comment>
<evidence type="ECO:0000313" key="4">
    <source>
        <dbReference type="Proteomes" id="UP001454036"/>
    </source>
</evidence>
<evidence type="ECO:0000256" key="1">
    <source>
        <dbReference type="ARBA" id="ARBA00005485"/>
    </source>
</evidence>
<accession>A0AAV3PGU3</accession>
<dbReference type="GO" id="GO:0005829">
    <property type="term" value="C:cytosol"/>
    <property type="evidence" value="ECO:0007669"/>
    <property type="project" value="TreeGrafter"/>
</dbReference>
<dbReference type="InterPro" id="IPR008545">
    <property type="entry name" value="Web"/>
</dbReference>
<protein>
    <recommendedName>
        <fullName evidence="5">WEB family protein</fullName>
    </recommendedName>
</protein>
<keyword evidence="2" id="KW-0175">Coiled coil</keyword>
<proteinExistence type="inferred from homology"/>
<keyword evidence="4" id="KW-1185">Reference proteome</keyword>
<dbReference type="PANTHER" id="PTHR32054">
    <property type="entry name" value="HEAVY CHAIN, PUTATIVE, EXPRESSED-RELATED-RELATED"/>
    <property type="match status" value="1"/>
</dbReference>
<dbReference type="GO" id="GO:0009903">
    <property type="term" value="P:chloroplast avoidance movement"/>
    <property type="evidence" value="ECO:0007669"/>
    <property type="project" value="TreeGrafter"/>
</dbReference>
<name>A0AAV3PGU3_LITER</name>
<organism evidence="3 4">
    <name type="scientific">Lithospermum erythrorhizon</name>
    <name type="common">Purple gromwell</name>
    <name type="synonym">Lithospermum officinale var. erythrorhizon</name>
    <dbReference type="NCBI Taxonomy" id="34254"/>
    <lineage>
        <taxon>Eukaryota</taxon>
        <taxon>Viridiplantae</taxon>
        <taxon>Streptophyta</taxon>
        <taxon>Embryophyta</taxon>
        <taxon>Tracheophyta</taxon>
        <taxon>Spermatophyta</taxon>
        <taxon>Magnoliopsida</taxon>
        <taxon>eudicotyledons</taxon>
        <taxon>Gunneridae</taxon>
        <taxon>Pentapetalae</taxon>
        <taxon>asterids</taxon>
        <taxon>lamiids</taxon>
        <taxon>Boraginales</taxon>
        <taxon>Boraginaceae</taxon>
        <taxon>Boraginoideae</taxon>
        <taxon>Lithospermeae</taxon>
        <taxon>Lithospermum</taxon>
    </lineage>
</organism>
<dbReference type="Pfam" id="PF05701">
    <property type="entry name" value="WEMBL"/>
    <property type="match status" value="1"/>
</dbReference>
<dbReference type="PANTHER" id="PTHR32054:SF36">
    <property type="entry name" value="WEB FAMILY PROTEIN"/>
    <property type="match status" value="1"/>
</dbReference>